<keyword evidence="3" id="KW-1185">Reference proteome</keyword>
<evidence type="ECO:0000313" key="2">
    <source>
        <dbReference type="EMBL" id="KAK6182754.1"/>
    </source>
</evidence>
<proteinExistence type="predicted"/>
<feature type="region of interest" description="Disordered" evidence="1">
    <location>
        <begin position="251"/>
        <end position="346"/>
    </location>
</feature>
<comment type="caution">
    <text evidence="2">The sequence shown here is derived from an EMBL/GenBank/DDBJ whole genome shotgun (WGS) entry which is preliminary data.</text>
</comment>
<reference evidence="2 3" key="1">
    <citation type="submission" date="2024-01" db="EMBL/GenBank/DDBJ databases">
        <title>The genome of the rayed Mediterranean limpet Patella caerulea (Linnaeus, 1758).</title>
        <authorList>
            <person name="Anh-Thu Weber A."/>
            <person name="Halstead-Nussloch G."/>
        </authorList>
    </citation>
    <scope>NUCLEOTIDE SEQUENCE [LARGE SCALE GENOMIC DNA]</scope>
    <source>
        <strain evidence="2">AATW-2023a</strain>
        <tissue evidence="2">Whole specimen</tissue>
    </source>
</reference>
<evidence type="ECO:0000313" key="3">
    <source>
        <dbReference type="Proteomes" id="UP001347796"/>
    </source>
</evidence>
<dbReference type="Proteomes" id="UP001347796">
    <property type="component" value="Unassembled WGS sequence"/>
</dbReference>
<gene>
    <name evidence="2" type="ORF">SNE40_010366</name>
</gene>
<feature type="region of interest" description="Disordered" evidence="1">
    <location>
        <begin position="361"/>
        <end position="382"/>
    </location>
</feature>
<evidence type="ECO:0000256" key="1">
    <source>
        <dbReference type="SAM" id="MobiDB-lite"/>
    </source>
</evidence>
<protein>
    <submittedName>
        <fullName evidence="2">Uncharacterized protein</fullName>
    </submittedName>
</protein>
<accession>A0AAN8JV24</accession>
<organism evidence="2 3">
    <name type="scientific">Patella caerulea</name>
    <name type="common">Rayed Mediterranean limpet</name>
    <dbReference type="NCBI Taxonomy" id="87958"/>
    <lineage>
        <taxon>Eukaryota</taxon>
        <taxon>Metazoa</taxon>
        <taxon>Spiralia</taxon>
        <taxon>Lophotrochozoa</taxon>
        <taxon>Mollusca</taxon>
        <taxon>Gastropoda</taxon>
        <taxon>Patellogastropoda</taxon>
        <taxon>Patelloidea</taxon>
        <taxon>Patellidae</taxon>
        <taxon>Patella</taxon>
    </lineage>
</organism>
<feature type="compositionally biased region" description="Acidic residues" evidence="1">
    <location>
        <begin position="431"/>
        <end position="441"/>
    </location>
</feature>
<name>A0AAN8JV24_PATCE</name>
<feature type="compositionally biased region" description="Polar residues" evidence="1">
    <location>
        <begin position="251"/>
        <end position="265"/>
    </location>
</feature>
<sequence>MSTEISRVDRMLRKRNRCLQHQLNLRIQIMNKELKMSKSRVNKEMYDCNSFYKTIQGVYPGLEKYSHPDTKAMAMRNEEMYRRAAEARTANKGGKHRRSRVMIGDSRHIAREGQSQIQQSIYTTFKQNDQLNSGDITPSEPREHINDIIKNIEEERTSSLQATDEQNGAWRRSNTVLSATSVQSPHEPRHSQAVAAEIPENEHPIATLVRTMRQRICSAPPTRQVQFYQQSYRPMVGHDRPKTAVGCVNELSSGKENTNHSSGNSHKIRPATSVATPARAINSPNSRPHSHKPRSASAIPGVASHEATQPDDSTKRVPPNAVCQRKTNARNTGHSKSVLQNGETPDKAAWTDFMKKIRKRHELEDDQVRRPKSAPPSYELLGKSPALPRQQVAGIMAEMENRRAATRALLEQSRLIQKQVKRITIEQGIITDDDDDSDDESGGNVGGRRR</sequence>
<feature type="region of interest" description="Disordered" evidence="1">
    <location>
        <begin position="425"/>
        <end position="450"/>
    </location>
</feature>
<dbReference type="EMBL" id="JAZGQO010000007">
    <property type="protein sequence ID" value="KAK6182754.1"/>
    <property type="molecule type" value="Genomic_DNA"/>
</dbReference>
<feature type="compositionally biased region" description="Polar residues" evidence="1">
    <location>
        <begin position="325"/>
        <end position="343"/>
    </location>
</feature>
<dbReference type="AlphaFoldDB" id="A0AAN8JV24"/>